<protein>
    <submittedName>
        <fullName evidence="1">Uncharacterized protein</fullName>
    </submittedName>
</protein>
<gene>
    <name evidence="1" type="ORF">VNI00_017587</name>
</gene>
<accession>A0AAW0B560</accession>
<dbReference type="EMBL" id="JAYKXP010000179">
    <property type="protein sequence ID" value="KAK7020768.1"/>
    <property type="molecule type" value="Genomic_DNA"/>
</dbReference>
<reference evidence="1 2" key="1">
    <citation type="submission" date="2024-01" db="EMBL/GenBank/DDBJ databases">
        <title>A draft genome for a cacao thread blight-causing isolate of Paramarasmius palmivorus.</title>
        <authorList>
            <person name="Baruah I.K."/>
            <person name="Bukari Y."/>
            <person name="Amoako-Attah I."/>
            <person name="Meinhardt L.W."/>
            <person name="Bailey B.A."/>
            <person name="Cohen S.P."/>
        </authorList>
    </citation>
    <scope>NUCLEOTIDE SEQUENCE [LARGE SCALE GENOMIC DNA]</scope>
    <source>
        <strain evidence="1 2">GH-12</strain>
    </source>
</reference>
<keyword evidence="2" id="KW-1185">Reference proteome</keyword>
<dbReference type="Proteomes" id="UP001383192">
    <property type="component" value="Unassembled WGS sequence"/>
</dbReference>
<dbReference type="AlphaFoldDB" id="A0AAW0B560"/>
<sequence>RNEWANYTAQIYAGALFGTTPSKVNSGEEIAALRKGFNVPISTGTNLLDCFSELNTVALVNSFRGKFISSSRLLIDHIRYPGLATSPNNTFIPAFKQKLDQYLNGSGHPRSLVGSLISVEMGERDNYPLYRCERLLLQARGTLLLPFEDNWSIEINFHFNPPDNREKVVYRQCFNTIDITVPPWLMSSILNPSAAGDEDVEFCSFFHKTVIPFEGSTSDYEIA</sequence>
<name>A0AAW0B560_9AGAR</name>
<organism evidence="1 2">
    <name type="scientific">Paramarasmius palmivorus</name>
    <dbReference type="NCBI Taxonomy" id="297713"/>
    <lineage>
        <taxon>Eukaryota</taxon>
        <taxon>Fungi</taxon>
        <taxon>Dikarya</taxon>
        <taxon>Basidiomycota</taxon>
        <taxon>Agaricomycotina</taxon>
        <taxon>Agaricomycetes</taxon>
        <taxon>Agaricomycetidae</taxon>
        <taxon>Agaricales</taxon>
        <taxon>Marasmiineae</taxon>
        <taxon>Marasmiaceae</taxon>
        <taxon>Paramarasmius</taxon>
    </lineage>
</organism>
<proteinExistence type="predicted"/>
<comment type="caution">
    <text evidence="1">The sequence shown here is derived from an EMBL/GenBank/DDBJ whole genome shotgun (WGS) entry which is preliminary data.</text>
</comment>
<evidence type="ECO:0000313" key="2">
    <source>
        <dbReference type="Proteomes" id="UP001383192"/>
    </source>
</evidence>
<feature type="non-terminal residue" evidence="1">
    <location>
        <position position="1"/>
    </location>
</feature>
<evidence type="ECO:0000313" key="1">
    <source>
        <dbReference type="EMBL" id="KAK7020768.1"/>
    </source>
</evidence>